<keyword evidence="6" id="KW-0732">Signal</keyword>
<protein>
    <submittedName>
        <fullName evidence="12">Uncharacterized protein</fullName>
    </submittedName>
</protein>
<evidence type="ECO:0000256" key="2">
    <source>
        <dbReference type="ARBA" id="ARBA00009592"/>
    </source>
</evidence>
<evidence type="ECO:0000256" key="6">
    <source>
        <dbReference type="ARBA" id="ARBA00022729"/>
    </source>
</evidence>
<dbReference type="GO" id="GO:0005886">
    <property type="term" value="C:plasma membrane"/>
    <property type="evidence" value="ECO:0007669"/>
    <property type="project" value="UniProtKB-SubCell"/>
</dbReference>
<reference evidence="12" key="1">
    <citation type="submission" date="2020-07" db="EMBL/GenBank/DDBJ databases">
        <title>Genome sequence and genetic diversity analysis of an under-domesticated orphan crop, white fonio (Digitaria exilis).</title>
        <authorList>
            <person name="Bennetzen J.L."/>
            <person name="Chen S."/>
            <person name="Ma X."/>
            <person name="Wang X."/>
            <person name="Yssel A.E.J."/>
            <person name="Chaluvadi S.R."/>
            <person name="Johnson M."/>
            <person name="Gangashetty P."/>
            <person name="Hamidou F."/>
            <person name="Sanogo M.D."/>
            <person name="Zwaenepoel A."/>
            <person name="Wallace J."/>
            <person name="Van De Peer Y."/>
            <person name="Van Deynze A."/>
        </authorList>
    </citation>
    <scope>NUCLEOTIDE SEQUENCE</scope>
    <source>
        <tissue evidence="12">Leaves</tissue>
    </source>
</reference>
<evidence type="ECO:0000256" key="3">
    <source>
        <dbReference type="ARBA" id="ARBA00022475"/>
    </source>
</evidence>
<dbReference type="FunFam" id="3.80.10.10:FF:000095">
    <property type="entry name" value="LRR receptor-like serine/threonine-protein kinase GSO1"/>
    <property type="match status" value="2"/>
</dbReference>
<comment type="caution">
    <text evidence="12">The sequence shown here is derived from an EMBL/GenBank/DDBJ whole genome shotgun (WGS) entry which is preliminary data.</text>
</comment>
<evidence type="ECO:0000313" key="13">
    <source>
        <dbReference type="Proteomes" id="UP000636709"/>
    </source>
</evidence>
<dbReference type="InterPro" id="IPR003591">
    <property type="entry name" value="Leu-rich_rpt_typical-subtyp"/>
</dbReference>
<evidence type="ECO:0000256" key="1">
    <source>
        <dbReference type="ARBA" id="ARBA00004251"/>
    </source>
</evidence>
<keyword evidence="5 11" id="KW-0812">Transmembrane</keyword>
<dbReference type="Pfam" id="PF00560">
    <property type="entry name" value="LRR_1"/>
    <property type="match status" value="13"/>
</dbReference>
<dbReference type="Proteomes" id="UP000636709">
    <property type="component" value="Unassembled WGS sequence"/>
</dbReference>
<keyword evidence="7" id="KW-0677">Repeat</keyword>
<evidence type="ECO:0000256" key="11">
    <source>
        <dbReference type="SAM" id="Phobius"/>
    </source>
</evidence>
<evidence type="ECO:0000256" key="7">
    <source>
        <dbReference type="ARBA" id="ARBA00022737"/>
    </source>
</evidence>
<dbReference type="FunFam" id="3.80.10.10:FF:000649">
    <property type="entry name" value="Leucine Rich Repeat family protein"/>
    <property type="match status" value="1"/>
</dbReference>
<dbReference type="SUPFAM" id="SSF52047">
    <property type="entry name" value="RNI-like"/>
    <property type="match status" value="2"/>
</dbReference>
<dbReference type="PANTHER" id="PTHR48063:SF92">
    <property type="entry name" value="LEUCINE-RICH REPEAT-CONTAINING N-TERMINAL PLANT-TYPE DOMAIN-CONTAINING PROTEIN"/>
    <property type="match status" value="1"/>
</dbReference>
<dbReference type="InterPro" id="IPR032675">
    <property type="entry name" value="LRR_dom_sf"/>
</dbReference>
<dbReference type="PROSITE" id="PS51450">
    <property type="entry name" value="LRR"/>
    <property type="match status" value="1"/>
</dbReference>
<feature type="transmembrane region" description="Helical" evidence="11">
    <location>
        <begin position="713"/>
        <end position="736"/>
    </location>
</feature>
<dbReference type="AlphaFoldDB" id="A0A835KI66"/>
<evidence type="ECO:0000256" key="9">
    <source>
        <dbReference type="ARBA" id="ARBA00023136"/>
    </source>
</evidence>
<dbReference type="Gene3D" id="3.80.10.10">
    <property type="entry name" value="Ribonuclease Inhibitor"/>
    <property type="match status" value="3"/>
</dbReference>
<evidence type="ECO:0000256" key="5">
    <source>
        <dbReference type="ARBA" id="ARBA00022692"/>
    </source>
</evidence>
<keyword evidence="13" id="KW-1185">Reference proteome</keyword>
<dbReference type="PRINTS" id="PR00019">
    <property type="entry name" value="LEURICHRPT"/>
</dbReference>
<evidence type="ECO:0000256" key="10">
    <source>
        <dbReference type="ARBA" id="ARBA00023180"/>
    </source>
</evidence>
<organism evidence="12 13">
    <name type="scientific">Digitaria exilis</name>
    <dbReference type="NCBI Taxonomy" id="1010633"/>
    <lineage>
        <taxon>Eukaryota</taxon>
        <taxon>Viridiplantae</taxon>
        <taxon>Streptophyta</taxon>
        <taxon>Embryophyta</taxon>
        <taxon>Tracheophyta</taxon>
        <taxon>Spermatophyta</taxon>
        <taxon>Magnoliopsida</taxon>
        <taxon>Liliopsida</taxon>
        <taxon>Poales</taxon>
        <taxon>Poaceae</taxon>
        <taxon>PACMAD clade</taxon>
        <taxon>Panicoideae</taxon>
        <taxon>Panicodae</taxon>
        <taxon>Paniceae</taxon>
        <taxon>Anthephorinae</taxon>
        <taxon>Digitaria</taxon>
    </lineage>
</organism>
<dbReference type="InterPro" id="IPR001611">
    <property type="entry name" value="Leu-rich_rpt"/>
</dbReference>
<gene>
    <name evidence="12" type="ORF">HU200_015131</name>
</gene>
<evidence type="ECO:0000256" key="8">
    <source>
        <dbReference type="ARBA" id="ARBA00022989"/>
    </source>
</evidence>
<comment type="similarity">
    <text evidence="2">Belongs to the RLP family.</text>
</comment>
<accession>A0A835KI66</accession>
<keyword evidence="3" id="KW-1003">Cell membrane</keyword>
<proteinExistence type="inferred from homology"/>
<dbReference type="PANTHER" id="PTHR48063">
    <property type="entry name" value="LRR RECEPTOR-LIKE KINASE"/>
    <property type="match status" value="1"/>
</dbReference>
<keyword evidence="4" id="KW-0433">Leucine-rich repeat</keyword>
<comment type="subcellular location">
    <subcellularLocation>
        <location evidence="1">Cell membrane</location>
        <topology evidence="1">Single-pass type I membrane protein</topology>
    </subcellularLocation>
</comment>
<dbReference type="OrthoDB" id="1060944at2759"/>
<dbReference type="SMART" id="SM00369">
    <property type="entry name" value="LRR_TYP"/>
    <property type="match status" value="8"/>
</dbReference>
<name>A0A835KI66_9POAL</name>
<keyword evidence="9 11" id="KW-0472">Membrane</keyword>
<dbReference type="EMBL" id="JACEFO010001603">
    <property type="protein sequence ID" value="KAF8732792.1"/>
    <property type="molecule type" value="Genomic_DNA"/>
</dbReference>
<dbReference type="InterPro" id="IPR046956">
    <property type="entry name" value="RLP23-like"/>
</dbReference>
<keyword evidence="10" id="KW-0325">Glycoprotein</keyword>
<evidence type="ECO:0000256" key="4">
    <source>
        <dbReference type="ARBA" id="ARBA00022614"/>
    </source>
</evidence>
<keyword evidence="8 11" id="KW-1133">Transmembrane helix</keyword>
<evidence type="ECO:0000313" key="12">
    <source>
        <dbReference type="EMBL" id="KAF8732792.1"/>
    </source>
</evidence>
<sequence length="785" mass="86308">MVLALAGKSPPQLGNLSKLNYLDIGFPTSSVDNLLWLSQLSSLAYLDMSWGWNLSSASDWLESLNMLASLEELKLVCTDLPSTNLNSLSQSNFKVLSKIDLSLNNLNSTFPYWLTNVQTVAYIDLSYCGLYGSIPEAIGNLSALRELSLSTNSLEGTIPISIGRLCELQHLDLSKNNLAGDIDNFGKAMDACMKELFSINLGTNNLSGSIPRWLGSFRKLSSVDLSNNSLTGHVPSNINQLTNLIHLDISSNFLQGVLSEEHLANLSILSTLSMSSNSLRISVGTNWVPPFQLIELQLYSCPLESQFPQWLQTQTSIWSLDLHNTGTKGPLPSWIWTSLTSLVSLDLSNNQITGKLPASLEHRSLEVLDLSNNSFSGSLPSSLGSNNLHFVFLSNNHLNGSIPMYFCDMEFLSTMDLSNNSFSGELPNQWNNDLEGGIPSSIGSLTSLSSLRLSRNKLSGVLPDSLSSCNSLILIDLGENHFEGPIPSWIGDALQILMILRLRSNQFSGNIPAGLSQLLGLQVLDLASNKLSGHVPQSIGNFTFMASQNGTSYYYYSVYVTIKGEERLYSRILDLMKSIDLSDNDLTGEIPVEIGALVGLKNLNMSRNLLHGHIPDTLGSMGSLESLDLSWNQLSGAIPQSMTSLHLLSHLNMSYNNLSGKIPVGSQLQTLGDEDPYIYAGNSYLCSALSNYSCSAHNQCPIDYEEDMYDHDVLLYVFSGLGFGLGFAAVWWLLIFNKGIHKWYFLSIDSMFEKSCDWMMVLKVKVREIGITSVEPAKTTGQKRR</sequence>